<organism evidence="7 8">
    <name type="scientific">Diploscapter pachys</name>
    <dbReference type="NCBI Taxonomy" id="2018661"/>
    <lineage>
        <taxon>Eukaryota</taxon>
        <taxon>Metazoa</taxon>
        <taxon>Ecdysozoa</taxon>
        <taxon>Nematoda</taxon>
        <taxon>Chromadorea</taxon>
        <taxon>Rhabditida</taxon>
        <taxon>Rhabditina</taxon>
        <taxon>Rhabditomorpha</taxon>
        <taxon>Rhabditoidea</taxon>
        <taxon>Rhabditidae</taxon>
        <taxon>Diploscapter</taxon>
    </lineage>
</organism>
<feature type="transmembrane region" description="Helical" evidence="6">
    <location>
        <begin position="108"/>
        <end position="125"/>
    </location>
</feature>
<accession>A0A2A2LXW0</accession>
<feature type="transmembrane region" description="Helical" evidence="6">
    <location>
        <begin position="336"/>
        <end position="358"/>
    </location>
</feature>
<evidence type="ECO:0000256" key="4">
    <source>
        <dbReference type="ARBA" id="ARBA00023136"/>
    </source>
</evidence>
<gene>
    <name evidence="7" type="ORF">WR25_06274</name>
</gene>
<protein>
    <recommendedName>
        <fullName evidence="9">Amino acid permease/ SLC12A domain-containing protein</fullName>
    </recommendedName>
</protein>
<feature type="transmembrane region" description="Helical" evidence="6">
    <location>
        <begin position="12"/>
        <end position="30"/>
    </location>
</feature>
<dbReference type="AlphaFoldDB" id="A0A2A2LXW0"/>
<evidence type="ECO:0000313" key="7">
    <source>
        <dbReference type="EMBL" id="PAV90837.1"/>
    </source>
</evidence>
<feature type="transmembrane region" description="Helical" evidence="6">
    <location>
        <begin position="137"/>
        <end position="160"/>
    </location>
</feature>
<feature type="transmembrane region" description="Helical" evidence="6">
    <location>
        <begin position="370"/>
        <end position="390"/>
    </location>
</feature>
<feature type="transmembrane region" description="Helical" evidence="6">
    <location>
        <begin position="265"/>
        <end position="291"/>
    </location>
</feature>
<evidence type="ECO:0000256" key="5">
    <source>
        <dbReference type="SAM" id="MobiDB-lite"/>
    </source>
</evidence>
<reference evidence="7 8" key="1">
    <citation type="journal article" date="2017" name="Curr. Biol.">
        <title>Genome architecture and evolution of a unichromosomal asexual nematode.</title>
        <authorList>
            <person name="Fradin H."/>
            <person name="Zegar C."/>
            <person name="Gutwein M."/>
            <person name="Lucas J."/>
            <person name="Kovtun M."/>
            <person name="Corcoran D."/>
            <person name="Baugh L.R."/>
            <person name="Kiontke K."/>
            <person name="Gunsalus K."/>
            <person name="Fitch D.H."/>
            <person name="Piano F."/>
        </authorList>
    </citation>
    <scope>NUCLEOTIDE SEQUENCE [LARGE SCALE GENOMIC DNA]</scope>
    <source>
        <strain evidence="7">PF1309</strain>
    </source>
</reference>
<sequence length="495" mass="54493">MDGHEANKLGIVGATSYIIATIIGSGIFIAPKNFVELGTSIPESGCELAYYNRVGWNPLAFSFLYLSIFIQSSCTAAVLFMTFGNYLVESLDPIYCFEEDRKDEIAKLFGFGMISLLTLFNMFSLKKFAARLQVVSMICKILAISAIILIGAYFLIVKGWTSHYAPGYIMKGSNYSASEIVLGIYQGSWAFAGYNTLNFGTEEIEKANLAKILTVASLGGLAIASTVYILTAFSYFVVLSPADMMGSDAVAKTFIEKTLGTTASYFVPGVVGILLIGTLNGDLFTWSRYMWAGSKKGLMPSMFKLVHPDNDSPRISVFTHSFLSLGFAFVGNTDQLVNYLQITSTLNTIFIICALIWIKWKQLPVSETAVKFSIVWPILNLIINIGLLVIPLRQDAIACGIGTGCFLVGVGVYFIMFYPERRFHFLDRIDHYSTIFCQIMSWTVLDDEPNQAARSANEQIDRLQSISSQTPTTIDPDTPSTSSSSVESESSISRM</sequence>
<feature type="transmembrane region" description="Helical" evidence="6">
    <location>
        <begin position="63"/>
        <end position="88"/>
    </location>
</feature>
<dbReference type="Gene3D" id="1.20.1740.10">
    <property type="entry name" value="Amino acid/polyamine transporter I"/>
    <property type="match status" value="1"/>
</dbReference>
<proteinExistence type="predicted"/>
<evidence type="ECO:0000313" key="8">
    <source>
        <dbReference type="Proteomes" id="UP000218231"/>
    </source>
</evidence>
<dbReference type="Proteomes" id="UP000218231">
    <property type="component" value="Unassembled WGS sequence"/>
</dbReference>
<feature type="transmembrane region" description="Helical" evidence="6">
    <location>
        <begin position="212"/>
        <end position="238"/>
    </location>
</feature>
<dbReference type="PANTHER" id="PTHR11785">
    <property type="entry name" value="AMINO ACID TRANSPORTER"/>
    <property type="match status" value="1"/>
</dbReference>
<dbReference type="InterPro" id="IPR002293">
    <property type="entry name" value="AA/rel_permease1"/>
</dbReference>
<keyword evidence="2 6" id="KW-0812">Transmembrane</keyword>
<name>A0A2A2LXW0_9BILA</name>
<evidence type="ECO:0000256" key="3">
    <source>
        <dbReference type="ARBA" id="ARBA00022989"/>
    </source>
</evidence>
<feature type="region of interest" description="Disordered" evidence="5">
    <location>
        <begin position="463"/>
        <end position="495"/>
    </location>
</feature>
<dbReference type="OrthoDB" id="5982228at2759"/>
<dbReference type="InterPro" id="IPR050598">
    <property type="entry name" value="AminoAcid_Transporter"/>
</dbReference>
<dbReference type="GO" id="GO:0016020">
    <property type="term" value="C:membrane"/>
    <property type="evidence" value="ECO:0007669"/>
    <property type="project" value="UniProtKB-SubCell"/>
</dbReference>
<keyword evidence="3 6" id="KW-1133">Transmembrane helix</keyword>
<dbReference type="PANTHER" id="PTHR11785:SF117">
    <property type="entry name" value="AMINO ACID TRANSPORTER"/>
    <property type="match status" value="1"/>
</dbReference>
<evidence type="ECO:0000256" key="1">
    <source>
        <dbReference type="ARBA" id="ARBA00004141"/>
    </source>
</evidence>
<feature type="transmembrane region" description="Helical" evidence="6">
    <location>
        <begin position="396"/>
        <end position="418"/>
    </location>
</feature>
<evidence type="ECO:0008006" key="9">
    <source>
        <dbReference type="Google" id="ProtNLM"/>
    </source>
</evidence>
<comment type="caution">
    <text evidence="7">The sequence shown here is derived from an EMBL/GenBank/DDBJ whole genome shotgun (WGS) entry which is preliminary data.</text>
</comment>
<comment type="subcellular location">
    <subcellularLocation>
        <location evidence="1">Membrane</location>
        <topology evidence="1">Multi-pass membrane protein</topology>
    </subcellularLocation>
</comment>
<dbReference type="STRING" id="2018661.A0A2A2LXW0"/>
<keyword evidence="4 6" id="KW-0472">Membrane</keyword>
<dbReference type="EMBL" id="LIAE01006351">
    <property type="protein sequence ID" value="PAV90837.1"/>
    <property type="molecule type" value="Genomic_DNA"/>
</dbReference>
<evidence type="ECO:0000256" key="2">
    <source>
        <dbReference type="ARBA" id="ARBA00022692"/>
    </source>
</evidence>
<keyword evidence="8" id="KW-1185">Reference proteome</keyword>
<dbReference type="PIRSF" id="PIRSF006060">
    <property type="entry name" value="AA_transporter"/>
    <property type="match status" value="1"/>
</dbReference>
<dbReference type="GO" id="GO:0015179">
    <property type="term" value="F:L-amino acid transmembrane transporter activity"/>
    <property type="evidence" value="ECO:0007669"/>
    <property type="project" value="TreeGrafter"/>
</dbReference>
<feature type="compositionally biased region" description="Low complexity" evidence="5">
    <location>
        <begin position="467"/>
        <end position="495"/>
    </location>
</feature>
<dbReference type="Pfam" id="PF13520">
    <property type="entry name" value="AA_permease_2"/>
    <property type="match status" value="1"/>
</dbReference>
<evidence type="ECO:0000256" key="6">
    <source>
        <dbReference type="SAM" id="Phobius"/>
    </source>
</evidence>